<dbReference type="SMART" id="SM00014">
    <property type="entry name" value="acidPPc"/>
    <property type="match status" value="1"/>
</dbReference>
<protein>
    <submittedName>
        <fullName evidence="3">Phosphoesterase</fullName>
    </submittedName>
</protein>
<reference evidence="3 4" key="1">
    <citation type="submission" date="2017-07" db="EMBL/GenBank/DDBJ databases">
        <title>Genomes of Fischerella (Mastigocladus) sp. strains.</title>
        <authorList>
            <person name="Miller S.R."/>
        </authorList>
    </citation>
    <scope>NUCLEOTIDE SEQUENCE [LARGE SCALE GENOMIC DNA]</scope>
    <source>
        <strain evidence="3 4">CCMEE 5268</strain>
    </source>
</reference>
<dbReference type="EMBL" id="NMQA01000162">
    <property type="protein sequence ID" value="PLZ97688.1"/>
    <property type="molecule type" value="Genomic_DNA"/>
</dbReference>
<dbReference type="PANTHER" id="PTHR14969">
    <property type="entry name" value="SPHINGOSINE-1-PHOSPHATE PHOSPHOHYDROLASE"/>
    <property type="match status" value="1"/>
</dbReference>
<feature type="transmembrane region" description="Helical" evidence="1">
    <location>
        <begin position="168"/>
        <end position="193"/>
    </location>
</feature>
<dbReference type="Pfam" id="PF01569">
    <property type="entry name" value="PAP2"/>
    <property type="match status" value="1"/>
</dbReference>
<evidence type="ECO:0000259" key="2">
    <source>
        <dbReference type="SMART" id="SM00014"/>
    </source>
</evidence>
<feature type="domain" description="Phosphatidic acid phosphatase type 2/haloperoxidase" evidence="2">
    <location>
        <begin position="208"/>
        <end position="316"/>
    </location>
</feature>
<keyword evidence="1" id="KW-1133">Transmembrane helix</keyword>
<evidence type="ECO:0000313" key="3">
    <source>
        <dbReference type="EMBL" id="PLZ97688.1"/>
    </source>
</evidence>
<keyword evidence="1" id="KW-0472">Membrane</keyword>
<dbReference type="RefSeq" id="WP_102173383.1">
    <property type="nucleotide sequence ID" value="NZ_NMQA01000162.1"/>
</dbReference>
<dbReference type="InterPro" id="IPR036938">
    <property type="entry name" value="PAP2/HPO_sf"/>
</dbReference>
<name>A0A2N6KF32_9CYAN</name>
<accession>A0A2N6KF32</accession>
<comment type="caution">
    <text evidence="3">The sequence shown here is derived from an EMBL/GenBank/DDBJ whole genome shotgun (WGS) entry which is preliminary data.</text>
</comment>
<dbReference type="Pfam" id="PF19991">
    <property type="entry name" value="HMA_2"/>
    <property type="match status" value="1"/>
</dbReference>
<feature type="transmembrane region" description="Helical" evidence="1">
    <location>
        <begin position="274"/>
        <end position="295"/>
    </location>
</feature>
<feature type="transmembrane region" description="Helical" evidence="1">
    <location>
        <begin position="242"/>
        <end position="262"/>
    </location>
</feature>
<dbReference type="Proteomes" id="UP000235025">
    <property type="component" value="Unassembled WGS sequence"/>
</dbReference>
<gene>
    <name evidence="3" type="ORF">CEN50_14120</name>
</gene>
<dbReference type="InterPro" id="IPR000326">
    <property type="entry name" value="PAP2/HPO"/>
</dbReference>
<sequence>MGNSLNHFPNGNPLIQTLHTAVKGRARYKVNGLYYSESLKKYLESRLSQEKIITQVRANTLTGNVLIFFHPKTNPNAIAWLLQEIVVDYTKLINKLPLQTTKTNTAPTKVKNSPIPVQPVQKRLNKANSKLILLSGSISTFILCTTLLRESGLDEVTLLTIQKLHTPLLDQVMLGITFLGEPLVLFLICLGLATRSAYNQRPWEANNLGLAAVGAISLNIFLKELFRRARPVLWDHLVQVRHYSFPSGHAMASMVIYGFIGYTSTKKFPQHRRLIFAGTTALILAIGLTRLYLGVHWPTDVIAGYAVGLVWLTACIQTMEIEEKFSLVSYTDLQTKPLLTVN</sequence>
<dbReference type="PANTHER" id="PTHR14969:SF13">
    <property type="entry name" value="AT30094P"/>
    <property type="match status" value="1"/>
</dbReference>
<keyword evidence="1" id="KW-0812">Transmembrane</keyword>
<evidence type="ECO:0000256" key="1">
    <source>
        <dbReference type="SAM" id="Phobius"/>
    </source>
</evidence>
<feature type="transmembrane region" description="Helical" evidence="1">
    <location>
        <begin position="301"/>
        <end position="319"/>
    </location>
</feature>
<evidence type="ECO:0000313" key="4">
    <source>
        <dbReference type="Proteomes" id="UP000235025"/>
    </source>
</evidence>
<dbReference type="CDD" id="cd03392">
    <property type="entry name" value="PAP2_like_2"/>
    <property type="match status" value="1"/>
</dbReference>
<feature type="transmembrane region" description="Helical" evidence="1">
    <location>
        <begin position="205"/>
        <end position="222"/>
    </location>
</feature>
<proteinExistence type="predicted"/>
<feature type="transmembrane region" description="Helical" evidence="1">
    <location>
        <begin position="131"/>
        <end position="148"/>
    </location>
</feature>
<organism evidence="3 4">
    <name type="scientific">Fischerella thermalis CCMEE 5268</name>
    <dbReference type="NCBI Taxonomy" id="2019662"/>
    <lineage>
        <taxon>Bacteria</taxon>
        <taxon>Bacillati</taxon>
        <taxon>Cyanobacteriota</taxon>
        <taxon>Cyanophyceae</taxon>
        <taxon>Nostocales</taxon>
        <taxon>Hapalosiphonaceae</taxon>
        <taxon>Fischerella</taxon>
    </lineage>
</organism>
<dbReference type="Gene3D" id="1.20.144.10">
    <property type="entry name" value="Phosphatidic acid phosphatase type 2/haloperoxidase"/>
    <property type="match status" value="1"/>
</dbReference>
<dbReference type="AlphaFoldDB" id="A0A2N6KF32"/>
<dbReference type="SUPFAM" id="SSF48317">
    <property type="entry name" value="Acid phosphatase/Vanadium-dependent haloperoxidase"/>
    <property type="match status" value="1"/>
</dbReference>